<dbReference type="InterPro" id="IPR028098">
    <property type="entry name" value="Glyco_trans_4-like_N"/>
</dbReference>
<dbReference type="EC" id="2.4.-.-" evidence="3"/>
<keyword evidence="3" id="KW-0614">Plasmid</keyword>
<dbReference type="PANTHER" id="PTHR45947:SF3">
    <property type="entry name" value="SULFOQUINOVOSYL TRANSFERASE SQD2"/>
    <property type="match status" value="1"/>
</dbReference>
<proteinExistence type="predicted"/>
<dbReference type="Gene3D" id="3.40.50.2000">
    <property type="entry name" value="Glycogen Phosphorylase B"/>
    <property type="match status" value="1"/>
</dbReference>
<dbReference type="PANTHER" id="PTHR45947">
    <property type="entry name" value="SULFOQUINOVOSYL TRANSFERASE SQD2"/>
    <property type="match status" value="1"/>
</dbReference>
<dbReference type="GO" id="GO:0016757">
    <property type="term" value="F:glycosyltransferase activity"/>
    <property type="evidence" value="ECO:0007669"/>
    <property type="project" value="UniProtKB-KW"/>
</dbReference>
<dbReference type="Pfam" id="PF13439">
    <property type="entry name" value="Glyco_transf_4"/>
    <property type="match status" value="1"/>
</dbReference>
<dbReference type="RefSeq" id="WP_353476546.1">
    <property type="nucleotide sequence ID" value="NZ_CP123389.1"/>
</dbReference>
<sequence>MPDGAPVAAGTIPVQGEQRNFILQPPRRVAIVHYWLIGMRGGERVVEELLKLYPDADLFTHVLDRAKLSPELAARTVTETFVGRLPGARKHYPKYLSLMPRALEELDLSDYDLVLSSESGPSKGVLPRPDATHLCYCNSPMRYIWDHYYGYRDSLSGPMGWAKKRYFSQLAHRLRQWDVSSAARVDRFVANSRFVAGRIARFYGRDAGVVNPPVDLETYHLGDAGSGVPQSDRDYYLFVSELVPYKRADLAVEAFRGLKFPLKVVGQGEEYKRLSKIAPPNVELLGRVDSLADLYRGARALVFPGEEDFGIVPVEAMACGTPVIAYGRGGVRDSVLPDVTGTFFEEQSAASLRAAVVDFDARRQKFDPVAIAEHAGKFGAARFRAEFADEVTAARTRQMLRFAT</sequence>
<dbReference type="EMBL" id="CP123389">
    <property type="protein sequence ID" value="XCC97656.1"/>
    <property type="molecule type" value="Genomic_DNA"/>
</dbReference>
<evidence type="ECO:0000259" key="1">
    <source>
        <dbReference type="Pfam" id="PF00534"/>
    </source>
</evidence>
<name>A0AAU8AS04_9RHOB</name>
<feature type="domain" description="Glycosyl transferase family 1" evidence="1">
    <location>
        <begin position="230"/>
        <end position="356"/>
    </location>
</feature>
<gene>
    <name evidence="3" type="ORF">PVT71_27520</name>
</gene>
<evidence type="ECO:0000313" key="3">
    <source>
        <dbReference type="EMBL" id="XCC97656.1"/>
    </source>
</evidence>
<dbReference type="AlphaFoldDB" id="A0AAU8AS04"/>
<evidence type="ECO:0000259" key="2">
    <source>
        <dbReference type="Pfam" id="PF13439"/>
    </source>
</evidence>
<accession>A0AAU8AS04</accession>
<organism evidence="3">
    <name type="scientific">Alloyangia sp. H15</name>
    <dbReference type="NCBI Taxonomy" id="3029062"/>
    <lineage>
        <taxon>Bacteria</taxon>
        <taxon>Pseudomonadati</taxon>
        <taxon>Pseudomonadota</taxon>
        <taxon>Alphaproteobacteria</taxon>
        <taxon>Rhodobacterales</taxon>
        <taxon>Roseobacteraceae</taxon>
        <taxon>Alloyangia</taxon>
    </lineage>
</organism>
<dbReference type="Pfam" id="PF00534">
    <property type="entry name" value="Glycos_transf_1"/>
    <property type="match status" value="1"/>
</dbReference>
<reference evidence="3" key="1">
    <citation type="submission" date="2023-02" db="EMBL/GenBank/DDBJ databases">
        <title>Description and genomic characterization of Salipiger bruguierae sp. nov., isolated from the sediment of mangrove plant Bruguiera sexangula.</title>
        <authorList>
            <person name="Long M."/>
        </authorList>
    </citation>
    <scope>NUCLEOTIDE SEQUENCE</scope>
    <source>
        <strain evidence="3">H15</strain>
        <plasmid evidence="3">unnamed4</plasmid>
    </source>
</reference>
<feature type="domain" description="Glycosyltransferase subfamily 4-like N-terminal" evidence="2">
    <location>
        <begin position="40"/>
        <end position="217"/>
    </location>
</feature>
<dbReference type="InterPro" id="IPR001296">
    <property type="entry name" value="Glyco_trans_1"/>
</dbReference>
<keyword evidence="3" id="KW-0808">Transferase</keyword>
<geneLocation type="plasmid" evidence="3">
    <name>unnamed4</name>
</geneLocation>
<dbReference type="SUPFAM" id="SSF53756">
    <property type="entry name" value="UDP-Glycosyltransferase/glycogen phosphorylase"/>
    <property type="match status" value="1"/>
</dbReference>
<dbReference type="InterPro" id="IPR050194">
    <property type="entry name" value="Glycosyltransferase_grp1"/>
</dbReference>
<protein>
    <submittedName>
        <fullName evidence="3">Glycosyltransferase</fullName>
        <ecNumber evidence="3">2.4.-.-</ecNumber>
    </submittedName>
</protein>
<keyword evidence="3" id="KW-0328">Glycosyltransferase</keyword>